<comment type="caution">
    <text evidence="3">The sequence shown here is derived from an EMBL/GenBank/DDBJ whole genome shotgun (WGS) entry which is preliminary data.</text>
</comment>
<protein>
    <recommendedName>
        <fullName evidence="5">B box-type domain-containing protein</fullName>
    </recommendedName>
</protein>
<keyword evidence="2" id="KW-0812">Transmembrane</keyword>
<keyword evidence="2" id="KW-1133">Transmembrane helix</keyword>
<accession>A0A292YPI8</accession>
<evidence type="ECO:0000256" key="2">
    <source>
        <dbReference type="SAM" id="Phobius"/>
    </source>
</evidence>
<dbReference type="EMBL" id="BDUF01000061">
    <property type="protein sequence ID" value="GAX90683.1"/>
    <property type="molecule type" value="Genomic_DNA"/>
</dbReference>
<feature type="transmembrane region" description="Helical" evidence="2">
    <location>
        <begin position="89"/>
        <end position="107"/>
    </location>
</feature>
<sequence length="251" mass="28087">MNCKYHPDVQAVGECRLCGTDVCSECMTIVKGNVLCPECVTQVGAKTAKREPVRDTEQIYVHREPGKNGAKSRPSVSAEAGTGEPKSKFFTFVLSFLPGLGHLYLGLTRQGIELMALFFGSIWMIDILGGFPFAFAIPVLFFYGIFDALQKRDKLARGERVDPNATFFRNVNVDWFADKRWIGWLVIGIGALMLLKQVGVYRYIYGFDDILVAGLLVFLGIWMLQRERKGNHKTAERPNKPGNAKEENPDA</sequence>
<feature type="transmembrane region" description="Helical" evidence="2">
    <location>
        <begin position="204"/>
        <end position="224"/>
    </location>
</feature>
<evidence type="ECO:0000313" key="3">
    <source>
        <dbReference type="EMBL" id="GAX90683.1"/>
    </source>
</evidence>
<feature type="transmembrane region" description="Helical" evidence="2">
    <location>
        <begin position="181"/>
        <end position="198"/>
    </location>
</feature>
<dbReference type="RefSeq" id="WP_165912744.1">
    <property type="nucleotide sequence ID" value="NZ_BDUF01000061.1"/>
</dbReference>
<gene>
    <name evidence="3" type="ORF">EFBL_2321</name>
</gene>
<proteinExistence type="predicted"/>
<feature type="transmembrane region" description="Helical" evidence="2">
    <location>
        <begin position="127"/>
        <end position="146"/>
    </location>
</feature>
<reference evidence="4" key="1">
    <citation type="submission" date="2017-07" db="EMBL/GenBank/DDBJ databases">
        <title>Draft genome sequence of Effusibacillus lacus strain skLN1.</title>
        <authorList>
            <person name="Watanabe M."/>
            <person name="Kojima H."/>
            <person name="Fukui M."/>
        </authorList>
    </citation>
    <scope>NUCLEOTIDE SEQUENCE [LARGE SCALE GENOMIC DNA]</scope>
    <source>
        <strain evidence="4">skLN1</strain>
    </source>
</reference>
<feature type="region of interest" description="Disordered" evidence="1">
    <location>
        <begin position="64"/>
        <end position="83"/>
    </location>
</feature>
<keyword evidence="4" id="KW-1185">Reference proteome</keyword>
<feature type="region of interest" description="Disordered" evidence="1">
    <location>
        <begin position="232"/>
        <end position="251"/>
    </location>
</feature>
<name>A0A292YPI8_9BACL</name>
<organism evidence="3 4">
    <name type="scientific">Effusibacillus lacus</name>
    <dbReference type="NCBI Taxonomy" id="1348429"/>
    <lineage>
        <taxon>Bacteria</taxon>
        <taxon>Bacillati</taxon>
        <taxon>Bacillota</taxon>
        <taxon>Bacilli</taxon>
        <taxon>Bacillales</taxon>
        <taxon>Alicyclobacillaceae</taxon>
        <taxon>Effusibacillus</taxon>
    </lineage>
</organism>
<keyword evidence="2" id="KW-0472">Membrane</keyword>
<evidence type="ECO:0000256" key="1">
    <source>
        <dbReference type="SAM" id="MobiDB-lite"/>
    </source>
</evidence>
<dbReference type="AlphaFoldDB" id="A0A292YPI8"/>
<evidence type="ECO:0008006" key="5">
    <source>
        <dbReference type="Google" id="ProtNLM"/>
    </source>
</evidence>
<evidence type="ECO:0000313" key="4">
    <source>
        <dbReference type="Proteomes" id="UP000217785"/>
    </source>
</evidence>
<dbReference type="Proteomes" id="UP000217785">
    <property type="component" value="Unassembled WGS sequence"/>
</dbReference>